<proteinExistence type="predicted"/>
<evidence type="ECO:0000256" key="1">
    <source>
        <dbReference type="ARBA" id="ARBA00023172"/>
    </source>
</evidence>
<reference evidence="3 4" key="1">
    <citation type="journal article" date="2023" name="Insect Mol. Biol.">
        <title>Genome sequencing provides insights into the evolution of gene families encoding plant cell wall-degrading enzymes in longhorned beetles.</title>
        <authorList>
            <person name="Shin N.R."/>
            <person name="Okamura Y."/>
            <person name="Kirsch R."/>
            <person name="Pauchet Y."/>
        </authorList>
    </citation>
    <scope>NUCLEOTIDE SEQUENCE [LARGE SCALE GENOMIC DNA]</scope>
    <source>
        <strain evidence="3">EAD_L_NR</strain>
    </source>
</reference>
<dbReference type="Gene3D" id="1.10.443.10">
    <property type="entry name" value="Intergrase catalytic core"/>
    <property type="match status" value="1"/>
</dbReference>
<dbReference type="SUPFAM" id="SSF56349">
    <property type="entry name" value="DNA breaking-rejoining enzymes"/>
    <property type="match status" value="1"/>
</dbReference>
<protein>
    <recommendedName>
        <fullName evidence="2">Tyr recombinase domain-containing protein</fullName>
    </recommendedName>
</protein>
<dbReference type="Proteomes" id="UP001159042">
    <property type="component" value="Unassembled WGS sequence"/>
</dbReference>
<dbReference type="GO" id="GO:0006310">
    <property type="term" value="P:DNA recombination"/>
    <property type="evidence" value="ECO:0007669"/>
    <property type="project" value="UniProtKB-KW"/>
</dbReference>
<dbReference type="GO" id="GO:0003677">
    <property type="term" value="F:DNA binding"/>
    <property type="evidence" value="ECO:0007669"/>
    <property type="project" value="InterPro"/>
</dbReference>
<evidence type="ECO:0000259" key="2">
    <source>
        <dbReference type="PROSITE" id="PS51898"/>
    </source>
</evidence>
<dbReference type="GO" id="GO:0015074">
    <property type="term" value="P:DNA integration"/>
    <property type="evidence" value="ECO:0007669"/>
    <property type="project" value="InterPro"/>
</dbReference>
<accession>A0AAV8VF62</accession>
<feature type="domain" description="Tyr recombinase" evidence="2">
    <location>
        <begin position="161"/>
        <end position="319"/>
    </location>
</feature>
<dbReference type="EMBL" id="JANEYG010000111">
    <property type="protein sequence ID" value="KAJ8912823.1"/>
    <property type="molecule type" value="Genomic_DNA"/>
</dbReference>
<keyword evidence="4" id="KW-1185">Reference proteome</keyword>
<keyword evidence="1" id="KW-0233">DNA recombination</keyword>
<organism evidence="3 4">
    <name type="scientific">Exocentrus adspersus</name>
    <dbReference type="NCBI Taxonomy" id="1586481"/>
    <lineage>
        <taxon>Eukaryota</taxon>
        <taxon>Metazoa</taxon>
        <taxon>Ecdysozoa</taxon>
        <taxon>Arthropoda</taxon>
        <taxon>Hexapoda</taxon>
        <taxon>Insecta</taxon>
        <taxon>Pterygota</taxon>
        <taxon>Neoptera</taxon>
        <taxon>Endopterygota</taxon>
        <taxon>Coleoptera</taxon>
        <taxon>Polyphaga</taxon>
        <taxon>Cucujiformia</taxon>
        <taxon>Chrysomeloidea</taxon>
        <taxon>Cerambycidae</taxon>
        <taxon>Lamiinae</taxon>
        <taxon>Acanthocinini</taxon>
        <taxon>Exocentrus</taxon>
    </lineage>
</organism>
<dbReference type="InterPro" id="IPR002104">
    <property type="entry name" value="Integrase_catalytic"/>
</dbReference>
<evidence type="ECO:0000313" key="3">
    <source>
        <dbReference type="EMBL" id="KAJ8912823.1"/>
    </source>
</evidence>
<dbReference type="InterPro" id="IPR013762">
    <property type="entry name" value="Integrase-like_cat_sf"/>
</dbReference>
<gene>
    <name evidence="3" type="ORF">NQ315_014406</name>
</gene>
<name>A0AAV8VF62_9CUCU</name>
<evidence type="ECO:0000313" key="4">
    <source>
        <dbReference type="Proteomes" id="UP001159042"/>
    </source>
</evidence>
<sequence>MIELLGLRQSGESIPYSLLPIFVGLDGFFTAGFLLGPILSTNDLWSHWVFESRVSLSCSLLGLLYIQALRLLNIQVQSLSALPMIGKLVVMDSSSDSDTPAEVANIANIAVSNMLPAKSKLQYEKEEKSKTLKPPTLWSIFSMLKSTLNLKENIDLRKFPKLVPYLKNKAVGYRGKKFIKDADDETHLLKKVVLILGIRGACRREELVKMSLHDIEDLGNILIVKIPDSKTHCERTSTVSNLEYINIYREYVALRPLHTSSDRLFIKYANGKCDNHIMIANWLGKEMCKSYTGHCFRRSSATLLANAGGDMTSIKRHGG</sequence>
<dbReference type="AlphaFoldDB" id="A0AAV8VF62"/>
<dbReference type="CDD" id="cd00397">
    <property type="entry name" value="DNA_BRE_C"/>
    <property type="match status" value="1"/>
</dbReference>
<dbReference type="PROSITE" id="PS51898">
    <property type="entry name" value="TYR_RECOMBINASE"/>
    <property type="match status" value="1"/>
</dbReference>
<dbReference type="InterPro" id="IPR011010">
    <property type="entry name" value="DNA_brk_join_enz"/>
</dbReference>
<comment type="caution">
    <text evidence="3">The sequence shown here is derived from an EMBL/GenBank/DDBJ whole genome shotgun (WGS) entry which is preliminary data.</text>
</comment>